<reference evidence="1" key="1">
    <citation type="submission" date="2022-05" db="EMBL/GenBank/DDBJ databases">
        <title>Chromosome-level genome of Chaenocephalus aceratus.</title>
        <authorList>
            <person name="Park H."/>
        </authorList>
    </citation>
    <scope>NUCLEOTIDE SEQUENCE</scope>
    <source>
        <strain evidence="1">KU_202001</strain>
    </source>
</reference>
<feature type="non-terminal residue" evidence="1">
    <location>
        <position position="81"/>
    </location>
</feature>
<sequence>CPVSCQETVQSSVSSSDCVTATCCTVAETVAFYFRTWTVDEEIWLWDWQAPPLPPGPPPSPQRPWLGPVLSFGINRRAGRS</sequence>
<dbReference type="Proteomes" id="UP001057452">
    <property type="component" value="Chromosome 16"/>
</dbReference>
<comment type="caution">
    <text evidence="1">The sequence shown here is derived from an EMBL/GenBank/DDBJ whole genome shotgun (WGS) entry which is preliminary data.</text>
</comment>
<gene>
    <name evidence="1" type="ORF">KUCAC02_014048</name>
</gene>
<accession>A0ACB9WDA2</accession>
<dbReference type="EMBL" id="CM043800">
    <property type="protein sequence ID" value="KAI4811129.1"/>
    <property type="molecule type" value="Genomic_DNA"/>
</dbReference>
<protein>
    <submittedName>
        <fullName evidence="1">Uncharacterized protein</fullName>
    </submittedName>
</protein>
<feature type="non-terminal residue" evidence="1">
    <location>
        <position position="1"/>
    </location>
</feature>
<evidence type="ECO:0000313" key="1">
    <source>
        <dbReference type="EMBL" id="KAI4811129.1"/>
    </source>
</evidence>
<evidence type="ECO:0000313" key="2">
    <source>
        <dbReference type="Proteomes" id="UP001057452"/>
    </source>
</evidence>
<keyword evidence="2" id="KW-1185">Reference proteome</keyword>
<organism evidence="1 2">
    <name type="scientific">Chaenocephalus aceratus</name>
    <name type="common">Blackfin icefish</name>
    <name type="synonym">Chaenichthys aceratus</name>
    <dbReference type="NCBI Taxonomy" id="36190"/>
    <lineage>
        <taxon>Eukaryota</taxon>
        <taxon>Metazoa</taxon>
        <taxon>Chordata</taxon>
        <taxon>Craniata</taxon>
        <taxon>Vertebrata</taxon>
        <taxon>Euteleostomi</taxon>
        <taxon>Actinopterygii</taxon>
        <taxon>Neopterygii</taxon>
        <taxon>Teleostei</taxon>
        <taxon>Neoteleostei</taxon>
        <taxon>Acanthomorphata</taxon>
        <taxon>Eupercaria</taxon>
        <taxon>Perciformes</taxon>
        <taxon>Notothenioidei</taxon>
        <taxon>Channichthyidae</taxon>
        <taxon>Chaenocephalus</taxon>
    </lineage>
</organism>
<proteinExistence type="predicted"/>
<name>A0ACB9WDA2_CHAAC</name>